<name>A0ABP9Q954_9RHOO</name>
<sequence length="381" mass="40102">MAIAGDQSFLKNINRMALIRLIRGEPGLSRADLSEVTGLTKSTVSQLVQELIDEGWLTEDEALATGSIGRRPTPLRLDTERLALLGVDVTVNAIEVVATNLTGDVIVSRVRKLSTRDLDGVVAEVVALIAEVVTAVSAMGRRTLGVGVGVPGPVHASSGVLHYSPNFGWKDVPMREVLRKALVAHGLHDLPIFVQRRSGIAALGEVEFSCDDVDEPLLFIHLGSNIGAGVFISGRLLSGHGGFAGDVGNQQLVLNGRTASANASIGMAAMAGRLGVSEEIFFSRVQAGEPEATAVAREGAQFLAVLIHNLWATFDPAHIVLGGGVARMLTPGWLAEVEAELKNQVQGSLVKPPPVTVARFGLQAVAVGATALVLHQFVRPV</sequence>
<dbReference type="InterPro" id="IPR001387">
    <property type="entry name" value="Cro/C1-type_HTH"/>
</dbReference>
<evidence type="ECO:0000256" key="1">
    <source>
        <dbReference type="ARBA" id="ARBA00006479"/>
    </source>
</evidence>
<proteinExistence type="inferred from homology"/>
<dbReference type="EMBL" id="BAABLD010000002">
    <property type="protein sequence ID" value="GAA5158674.1"/>
    <property type="molecule type" value="Genomic_DNA"/>
</dbReference>
<dbReference type="SUPFAM" id="SSF46785">
    <property type="entry name" value="Winged helix' DNA-binding domain"/>
    <property type="match status" value="1"/>
</dbReference>
<dbReference type="Pfam" id="PF00480">
    <property type="entry name" value="ROK"/>
    <property type="match status" value="1"/>
</dbReference>
<keyword evidence="4" id="KW-1185">Reference proteome</keyword>
<dbReference type="SUPFAM" id="SSF53067">
    <property type="entry name" value="Actin-like ATPase domain"/>
    <property type="match status" value="1"/>
</dbReference>
<protein>
    <submittedName>
        <fullName evidence="3">ROK family transcriptional regulator</fullName>
    </submittedName>
</protein>
<evidence type="ECO:0000259" key="2">
    <source>
        <dbReference type="PROSITE" id="PS50943"/>
    </source>
</evidence>
<reference evidence="4" key="1">
    <citation type="journal article" date="2019" name="Int. J. Syst. Evol. Microbiol.">
        <title>The Global Catalogue of Microorganisms (GCM) 10K type strain sequencing project: providing services to taxonomists for standard genome sequencing and annotation.</title>
        <authorList>
            <consortium name="The Broad Institute Genomics Platform"/>
            <consortium name="The Broad Institute Genome Sequencing Center for Infectious Disease"/>
            <person name="Wu L."/>
            <person name="Ma J."/>
        </authorList>
    </citation>
    <scope>NUCLEOTIDE SEQUENCE [LARGE SCALE GENOMIC DNA]</scope>
    <source>
        <strain evidence="4">JCM 18715</strain>
    </source>
</reference>
<dbReference type="InterPro" id="IPR000600">
    <property type="entry name" value="ROK"/>
</dbReference>
<dbReference type="Gene3D" id="1.10.10.10">
    <property type="entry name" value="Winged helix-like DNA-binding domain superfamily/Winged helix DNA-binding domain"/>
    <property type="match status" value="1"/>
</dbReference>
<organism evidence="3 4">
    <name type="scientific">Viridibacterium curvum</name>
    <dbReference type="NCBI Taxonomy" id="1101404"/>
    <lineage>
        <taxon>Bacteria</taxon>
        <taxon>Pseudomonadati</taxon>
        <taxon>Pseudomonadota</taxon>
        <taxon>Betaproteobacteria</taxon>
        <taxon>Rhodocyclales</taxon>
        <taxon>Rhodocyclaceae</taxon>
        <taxon>Viridibacterium</taxon>
    </lineage>
</organism>
<dbReference type="InterPro" id="IPR036390">
    <property type="entry name" value="WH_DNA-bd_sf"/>
</dbReference>
<dbReference type="PROSITE" id="PS50943">
    <property type="entry name" value="HTH_CROC1"/>
    <property type="match status" value="1"/>
</dbReference>
<gene>
    <name evidence="3" type="ORF">GCM10025770_03530</name>
</gene>
<dbReference type="PANTHER" id="PTHR18964:SF149">
    <property type="entry name" value="BIFUNCTIONAL UDP-N-ACETYLGLUCOSAMINE 2-EPIMERASE_N-ACETYLMANNOSAMINE KINASE"/>
    <property type="match status" value="1"/>
</dbReference>
<evidence type="ECO:0000313" key="3">
    <source>
        <dbReference type="EMBL" id="GAA5158674.1"/>
    </source>
</evidence>
<evidence type="ECO:0000313" key="4">
    <source>
        <dbReference type="Proteomes" id="UP001500547"/>
    </source>
</evidence>
<dbReference type="Pfam" id="PF13412">
    <property type="entry name" value="HTH_24"/>
    <property type="match status" value="1"/>
</dbReference>
<dbReference type="InterPro" id="IPR036388">
    <property type="entry name" value="WH-like_DNA-bd_sf"/>
</dbReference>
<dbReference type="Proteomes" id="UP001500547">
    <property type="component" value="Unassembled WGS sequence"/>
</dbReference>
<comment type="similarity">
    <text evidence="1">Belongs to the ROK (NagC/XylR) family.</text>
</comment>
<accession>A0ABP9Q954</accession>
<feature type="domain" description="HTH cro/C1-type" evidence="2">
    <location>
        <begin position="19"/>
        <end position="47"/>
    </location>
</feature>
<dbReference type="RefSeq" id="WP_345531109.1">
    <property type="nucleotide sequence ID" value="NZ_BAABLD010000002.1"/>
</dbReference>
<dbReference type="InterPro" id="IPR043129">
    <property type="entry name" value="ATPase_NBD"/>
</dbReference>
<dbReference type="Gene3D" id="3.30.420.40">
    <property type="match status" value="2"/>
</dbReference>
<comment type="caution">
    <text evidence="3">The sequence shown here is derived from an EMBL/GenBank/DDBJ whole genome shotgun (WGS) entry which is preliminary data.</text>
</comment>
<dbReference type="PANTHER" id="PTHR18964">
    <property type="entry name" value="ROK (REPRESSOR, ORF, KINASE) FAMILY"/>
    <property type="match status" value="1"/>
</dbReference>